<evidence type="ECO:0000256" key="1">
    <source>
        <dbReference type="SAM" id="Phobius"/>
    </source>
</evidence>
<organism evidence="3 4">
    <name type="scientific">Sediminibacterium goheungense</name>
    <dbReference type="NCBI Taxonomy" id="1086393"/>
    <lineage>
        <taxon>Bacteria</taxon>
        <taxon>Pseudomonadati</taxon>
        <taxon>Bacteroidota</taxon>
        <taxon>Chitinophagia</taxon>
        <taxon>Chitinophagales</taxon>
        <taxon>Chitinophagaceae</taxon>
        <taxon>Sediminibacterium</taxon>
    </lineage>
</organism>
<dbReference type="EMBL" id="SNWP01000011">
    <property type="protein sequence ID" value="TDO27207.1"/>
    <property type="molecule type" value="Genomic_DNA"/>
</dbReference>
<keyword evidence="1" id="KW-1133">Transmembrane helix</keyword>
<dbReference type="SUPFAM" id="SSF48317">
    <property type="entry name" value="Acid phosphatase/Vanadium-dependent haloperoxidase"/>
    <property type="match status" value="1"/>
</dbReference>
<dbReference type="Pfam" id="PF01569">
    <property type="entry name" value="PAP2"/>
    <property type="match status" value="1"/>
</dbReference>
<dbReference type="OrthoDB" id="9773582at2"/>
<accession>A0A4R6IXQ7</accession>
<keyword evidence="4" id="KW-1185">Reference proteome</keyword>
<dbReference type="PANTHER" id="PTHR14969">
    <property type="entry name" value="SPHINGOSINE-1-PHOSPHATE PHOSPHOHYDROLASE"/>
    <property type="match status" value="1"/>
</dbReference>
<dbReference type="Proteomes" id="UP000295741">
    <property type="component" value="Unassembled WGS sequence"/>
</dbReference>
<feature type="transmembrane region" description="Helical" evidence="1">
    <location>
        <begin position="50"/>
        <end position="68"/>
    </location>
</feature>
<comment type="caution">
    <text evidence="3">The sequence shown here is derived from an EMBL/GenBank/DDBJ whole genome shotgun (WGS) entry which is preliminary data.</text>
</comment>
<feature type="domain" description="Phosphatidic acid phosphatase type 2/haloperoxidase" evidence="2">
    <location>
        <begin position="73"/>
        <end position="191"/>
    </location>
</feature>
<dbReference type="SMART" id="SM00014">
    <property type="entry name" value="acidPPc"/>
    <property type="match status" value="1"/>
</dbReference>
<evidence type="ECO:0000313" key="4">
    <source>
        <dbReference type="Proteomes" id="UP000295741"/>
    </source>
</evidence>
<gene>
    <name evidence="3" type="ORF">BC659_2528</name>
</gene>
<proteinExistence type="predicted"/>
<sequence length="207" mass="23377">MPKNLQTALLISLLLGAGLFGYSLWAGKENAFLWLNTDLGNFADQFFRYWTYAGDGMVWVPVTILILIARRKYWILAFSSIIISTLIAQLSKNIFFKGLPRPSLAITDHSIIHTVPGVELHTMNSFPSGHTTTAFTLFFLACFFINKKWMLYTGLVYALLAAYSRVYLAQHFPIDLSGGILAASITIFLSVYLQNKWRKIDSNIISH</sequence>
<feature type="transmembrane region" description="Helical" evidence="1">
    <location>
        <begin position="73"/>
        <end position="91"/>
    </location>
</feature>
<evidence type="ECO:0000259" key="2">
    <source>
        <dbReference type="SMART" id="SM00014"/>
    </source>
</evidence>
<keyword evidence="1" id="KW-0472">Membrane</keyword>
<reference evidence="3 4" key="1">
    <citation type="submission" date="2019-03" db="EMBL/GenBank/DDBJ databases">
        <title>Genomic Encyclopedia of Archaeal and Bacterial Type Strains, Phase II (KMG-II): from individual species to whole genera.</title>
        <authorList>
            <person name="Goeker M."/>
        </authorList>
    </citation>
    <scope>NUCLEOTIDE SEQUENCE [LARGE SCALE GENOMIC DNA]</scope>
    <source>
        <strain evidence="3 4">DSM 28323</strain>
    </source>
</reference>
<feature type="transmembrane region" description="Helical" evidence="1">
    <location>
        <begin position="174"/>
        <end position="193"/>
    </location>
</feature>
<name>A0A4R6IXQ7_9BACT</name>
<dbReference type="RefSeq" id="WP_133475068.1">
    <property type="nucleotide sequence ID" value="NZ_SNWP01000011.1"/>
</dbReference>
<dbReference type="Gene3D" id="1.20.144.10">
    <property type="entry name" value="Phosphatidic acid phosphatase type 2/haloperoxidase"/>
    <property type="match status" value="1"/>
</dbReference>
<dbReference type="InterPro" id="IPR036938">
    <property type="entry name" value="PAP2/HPO_sf"/>
</dbReference>
<dbReference type="PANTHER" id="PTHR14969:SF13">
    <property type="entry name" value="AT30094P"/>
    <property type="match status" value="1"/>
</dbReference>
<evidence type="ECO:0000313" key="3">
    <source>
        <dbReference type="EMBL" id="TDO27207.1"/>
    </source>
</evidence>
<dbReference type="AlphaFoldDB" id="A0A4R6IXQ7"/>
<protein>
    <submittedName>
        <fullName evidence="3">PAP2 superfamily protein</fullName>
    </submittedName>
</protein>
<feature type="transmembrane region" description="Helical" evidence="1">
    <location>
        <begin position="126"/>
        <end position="144"/>
    </location>
</feature>
<dbReference type="InterPro" id="IPR000326">
    <property type="entry name" value="PAP2/HPO"/>
</dbReference>
<keyword evidence="1" id="KW-0812">Transmembrane</keyword>
<feature type="transmembrane region" description="Helical" evidence="1">
    <location>
        <begin position="149"/>
        <end position="168"/>
    </location>
</feature>